<gene>
    <name evidence="2" type="ORF">C9E81_16005</name>
</gene>
<accession>A0A3M0M7M8</accession>
<reference evidence="2 3" key="1">
    <citation type="submission" date="2018-07" db="EMBL/GenBank/DDBJ databases">
        <authorList>
            <person name="Zhang Y."/>
            <person name="Wang L."/>
            <person name="Ma S."/>
        </authorList>
    </citation>
    <scope>NUCLEOTIDE SEQUENCE [LARGE SCALE GENOMIC DNA]</scope>
    <source>
        <strain evidence="2 3">4-2</strain>
    </source>
</reference>
<dbReference type="InterPro" id="IPR015942">
    <property type="entry name" value="Asp/Glu/hydantoin_racemase"/>
</dbReference>
<dbReference type="GO" id="GO:0047661">
    <property type="term" value="F:amino-acid racemase activity"/>
    <property type="evidence" value="ECO:0007669"/>
    <property type="project" value="InterPro"/>
</dbReference>
<dbReference type="InterPro" id="IPR052186">
    <property type="entry name" value="Hydantoin_racemase-like"/>
</dbReference>
<comment type="similarity">
    <text evidence="1">Belongs to the HyuE racemase family.</text>
</comment>
<organism evidence="2 3">
    <name type="scientific">Paracoccus alkanivorans</name>
    <dbReference type="NCBI Taxonomy" id="2116655"/>
    <lineage>
        <taxon>Bacteria</taxon>
        <taxon>Pseudomonadati</taxon>
        <taxon>Pseudomonadota</taxon>
        <taxon>Alphaproteobacteria</taxon>
        <taxon>Rhodobacterales</taxon>
        <taxon>Paracoccaceae</taxon>
        <taxon>Paracoccus</taxon>
    </lineage>
</organism>
<dbReference type="Gene3D" id="3.40.50.12500">
    <property type="match status" value="1"/>
</dbReference>
<name>A0A3M0M7M8_9RHOB</name>
<comment type="caution">
    <text evidence="2">The sequence shown here is derived from an EMBL/GenBank/DDBJ whole genome shotgun (WGS) entry which is preliminary data.</text>
</comment>
<dbReference type="AlphaFoldDB" id="A0A3M0M7M8"/>
<dbReference type="OrthoDB" id="9791723at2"/>
<sequence>MTGPVVVINPNSNQAVTDGLEQALAAFRCGVGIECVTLAEGPFGIESQHHVDQVALPLASLVKSRADASAFVIACYSDPGLDLCRATARVPVFGIQESGVLTALARGDRFGVVAIADASIPRHLRYLRRMGVTDRLAGERALNMSVDESARGEGTFERLVEVGHALISDGADVLILGCAGMARHRAALEAKLNRPVIDPTQAAVAMALGAVLTGQEMRASG</sequence>
<protein>
    <submittedName>
        <fullName evidence="2">Asp/Glu racemase</fullName>
    </submittedName>
</protein>
<dbReference type="Proteomes" id="UP000273516">
    <property type="component" value="Unassembled WGS sequence"/>
</dbReference>
<dbReference type="EMBL" id="QOKZ01000006">
    <property type="protein sequence ID" value="RMC33798.1"/>
    <property type="molecule type" value="Genomic_DNA"/>
</dbReference>
<dbReference type="RefSeq" id="WP_122113352.1">
    <property type="nucleotide sequence ID" value="NZ_QOKZ01000006.1"/>
</dbReference>
<proteinExistence type="inferred from homology"/>
<evidence type="ECO:0000313" key="3">
    <source>
        <dbReference type="Proteomes" id="UP000273516"/>
    </source>
</evidence>
<evidence type="ECO:0000256" key="1">
    <source>
        <dbReference type="ARBA" id="ARBA00038414"/>
    </source>
</evidence>
<dbReference type="PANTHER" id="PTHR28047">
    <property type="entry name" value="PROTEIN DCG1"/>
    <property type="match status" value="1"/>
</dbReference>
<dbReference type="InterPro" id="IPR053714">
    <property type="entry name" value="Iso_Racemase_Enz_sf"/>
</dbReference>
<evidence type="ECO:0000313" key="2">
    <source>
        <dbReference type="EMBL" id="RMC33798.1"/>
    </source>
</evidence>
<dbReference type="PANTHER" id="PTHR28047:SF5">
    <property type="entry name" value="PROTEIN DCG1"/>
    <property type="match status" value="1"/>
</dbReference>
<keyword evidence="3" id="KW-1185">Reference proteome</keyword>
<dbReference type="Pfam" id="PF01177">
    <property type="entry name" value="Asp_Glu_race"/>
    <property type="match status" value="1"/>
</dbReference>